<accession>A0ABV3APU7</accession>
<evidence type="ECO:0000259" key="4">
    <source>
        <dbReference type="PROSITE" id="PS50949"/>
    </source>
</evidence>
<dbReference type="EMBL" id="JBFAEG010000066">
    <property type="protein sequence ID" value="MEU5713976.1"/>
    <property type="molecule type" value="Genomic_DNA"/>
</dbReference>
<evidence type="ECO:0000313" key="5">
    <source>
        <dbReference type="EMBL" id="MEU5713976.1"/>
    </source>
</evidence>
<reference evidence="5 6" key="1">
    <citation type="submission" date="2024-06" db="EMBL/GenBank/DDBJ databases">
        <title>The Natural Products Discovery Center: Release of the First 8490 Sequenced Strains for Exploring Actinobacteria Biosynthetic Diversity.</title>
        <authorList>
            <person name="Kalkreuter E."/>
            <person name="Kautsar S.A."/>
            <person name="Yang D."/>
            <person name="Bader C.D."/>
            <person name="Teijaro C.N."/>
            <person name="Fluegel L."/>
            <person name="Davis C.M."/>
            <person name="Simpson J.R."/>
            <person name="Lauterbach L."/>
            <person name="Steele A.D."/>
            <person name="Gui C."/>
            <person name="Meng S."/>
            <person name="Li G."/>
            <person name="Viehrig K."/>
            <person name="Ye F."/>
            <person name="Su P."/>
            <person name="Kiefer A.F."/>
            <person name="Nichols A."/>
            <person name="Cepeda A.J."/>
            <person name="Yan W."/>
            <person name="Fan B."/>
            <person name="Jiang Y."/>
            <person name="Adhikari A."/>
            <person name="Zheng C.-J."/>
            <person name="Schuster L."/>
            <person name="Cowan T.M."/>
            <person name="Smanski M.J."/>
            <person name="Chevrette M.G."/>
            <person name="De Carvalho L.P.S."/>
            <person name="Shen B."/>
        </authorList>
    </citation>
    <scope>NUCLEOTIDE SEQUENCE [LARGE SCALE GENOMIC DNA]</scope>
    <source>
        <strain evidence="5 6">NPDC020594</strain>
    </source>
</reference>
<keyword evidence="2" id="KW-0238">DNA-binding</keyword>
<dbReference type="SMART" id="SM00866">
    <property type="entry name" value="UTRA"/>
    <property type="match status" value="1"/>
</dbReference>
<dbReference type="CDD" id="cd07377">
    <property type="entry name" value="WHTH_GntR"/>
    <property type="match status" value="1"/>
</dbReference>
<dbReference type="SUPFAM" id="SSF64288">
    <property type="entry name" value="Chorismate lyase-like"/>
    <property type="match status" value="1"/>
</dbReference>
<dbReference type="PANTHER" id="PTHR44846:SF17">
    <property type="entry name" value="GNTR-FAMILY TRANSCRIPTIONAL REGULATOR"/>
    <property type="match status" value="1"/>
</dbReference>
<dbReference type="InterPro" id="IPR028978">
    <property type="entry name" value="Chorismate_lyase_/UTRA_dom_sf"/>
</dbReference>
<dbReference type="InterPro" id="IPR050679">
    <property type="entry name" value="Bact_HTH_transcr_reg"/>
</dbReference>
<protein>
    <submittedName>
        <fullName evidence="5">GntR family transcriptional regulator</fullName>
    </submittedName>
</protein>
<evidence type="ECO:0000256" key="1">
    <source>
        <dbReference type="ARBA" id="ARBA00023015"/>
    </source>
</evidence>
<evidence type="ECO:0000256" key="3">
    <source>
        <dbReference type="ARBA" id="ARBA00023163"/>
    </source>
</evidence>
<dbReference type="Pfam" id="PF00392">
    <property type="entry name" value="GntR"/>
    <property type="match status" value="1"/>
</dbReference>
<dbReference type="PROSITE" id="PS50949">
    <property type="entry name" value="HTH_GNTR"/>
    <property type="match status" value="1"/>
</dbReference>
<sequence>MASTSKYLELADALAAQIQKGEYAPGERFPTVLDLAKAHSVAPNTVSRAVQVLKERGLLSGKAGGTTRVRVQPIRQVRSNERYQKEKDLVLLPEQDRATTGVAELDSGVALTAMFENRVQLDVIPAPPDVAETLGLEPGALVLRSISTRRHKEGAGVGRSVSYMPHDLASQNTELFDPNREPWPGGSLHKLHTVGVEVDRIEDVVSASMPSEAEREEQDIPPGVPVIRVRKVSYSTEGHAVELTEIPLPADRTELRYVTPLKRWP</sequence>
<name>A0ABV3APU7_9ACTN</name>
<dbReference type="Gene3D" id="1.10.10.10">
    <property type="entry name" value="Winged helix-like DNA-binding domain superfamily/Winged helix DNA-binding domain"/>
    <property type="match status" value="1"/>
</dbReference>
<keyword evidence="3" id="KW-0804">Transcription</keyword>
<organism evidence="5 6">
    <name type="scientific">Streptomyces flaveolus</name>
    <dbReference type="NCBI Taxonomy" id="67297"/>
    <lineage>
        <taxon>Bacteria</taxon>
        <taxon>Bacillati</taxon>
        <taxon>Actinomycetota</taxon>
        <taxon>Actinomycetes</taxon>
        <taxon>Kitasatosporales</taxon>
        <taxon>Streptomycetaceae</taxon>
        <taxon>Streptomyces</taxon>
    </lineage>
</organism>
<dbReference type="Proteomes" id="UP001551011">
    <property type="component" value="Unassembled WGS sequence"/>
</dbReference>
<feature type="domain" description="HTH gntR-type" evidence="4">
    <location>
        <begin position="4"/>
        <end position="72"/>
    </location>
</feature>
<evidence type="ECO:0000313" key="6">
    <source>
        <dbReference type="Proteomes" id="UP001551011"/>
    </source>
</evidence>
<dbReference type="Gene3D" id="3.40.1410.10">
    <property type="entry name" value="Chorismate lyase-like"/>
    <property type="match status" value="1"/>
</dbReference>
<keyword evidence="6" id="KW-1185">Reference proteome</keyword>
<dbReference type="InterPro" id="IPR011663">
    <property type="entry name" value="UTRA"/>
</dbReference>
<evidence type="ECO:0000256" key="2">
    <source>
        <dbReference type="ARBA" id="ARBA00023125"/>
    </source>
</evidence>
<dbReference type="InterPro" id="IPR036388">
    <property type="entry name" value="WH-like_DNA-bd_sf"/>
</dbReference>
<dbReference type="InterPro" id="IPR000524">
    <property type="entry name" value="Tscrpt_reg_HTH_GntR"/>
</dbReference>
<dbReference type="SUPFAM" id="SSF46785">
    <property type="entry name" value="Winged helix' DNA-binding domain"/>
    <property type="match status" value="1"/>
</dbReference>
<proteinExistence type="predicted"/>
<gene>
    <name evidence="5" type="ORF">AB0H04_45560</name>
</gene>
<dbReference type="Pfam" id="PF07702">
    <property type="entry name" value="UTRA"/>
    <property type="match status" value="1"/>
</dbReference>
<comment type="caution">
    <text evidence="5">The sequence shown here is derived from an EMBL/GenBank/DDBJ whole genome shotgun (WGS) entry which is preliminary data.</text>
</comment>
<keyword evidence="1" id="KW-0805">Transcription regulation</keyword>
<dbReference type="InterPro" id="IPR036390">
    <property type="entry name" value="WH_DNA-bd_sf"/>
</dbReference>
<dbReference type="RefSeq" id="WP_359261627.1">
    <property type="nucleotide sequence ID" value="NZ_JBFAEG010000066.1"/>
</dbReference>
<dbReference type="PANTHER" id="PTHR44846">
    <property type="entry name" value="MANNOSYL-D-GLYCERATE TRANSPORT/METABOLISM SYSTEM REPRESSOR MNGR-RELATED"/>
    <property type="match status" value="1"/>
</dbReference>
<dbReference type="SMART" id="SM00345">
    <property type="entry name" value="HTH_GNTR"/>
    <property type="match status" value="1"/>
</dbReference>